<keyword evidence="3 4" id="KW-0408">Iron</keyword>
<name>A0A9D1ACU5_9FIRM</name>
<reference evidence="6" key="1">
    <citation type="submission" date="2020-10" db="EMBL/GenBank/DDBJ databases">
        <authorList>
            <person name="Gilroy R."/>
        </authorList>
    </citation>
    <scope>NUCLEOTIDE SEQUENCE</scope>
    <source>
        <strain evidence="6">ChiSjej4B22-8148</strain>
    </source>
</reference>
<organism evidence="6 7">
    <name type="scientific">Candidatus Choladousia intestinavium</name>
    <dbReference type="NCBI Taxonomy" id="2840727"/>
    <lineage>
        <taxon>Bacteria</taxon>
        <taxon>Bacillati</taxon>
        <taxon>Bacillota</taxon>
        <taxon>Clostridia</taxon>
        <taxon>Lachnospirales</taxon>
        <taxon>Lachnospiraceae</taxon>
        <taxon>Lachnospiraceae incertae sedis</taxon>
        <taxon>Candidatus Choladousia</taxon>
    </lineage>
</organism>
<gene>
    <name evidence="6" type="ORF">IAB31_03850</name>
</gene>
<evidence type="ECO:0000313" key="7">
    <source>
        <dbReference type="Proteomes" id="UP000886757"/>
    </source>
</evidence>
<evidence type="ECO:0000259" key="5">
    <source>
        <dbReference type="PROSITE" id="PS51007"/>
    </source>
</evidence>
<feature type="domain" description="Cytochrome c" evidence="5">
    <location>
        <begin position="65"/>
        <end position="183"/>
    </location>
</feature>
<accession>A0A9D1ACU5</accession>
<dbReference type="PANTHER" id="PTHR42947:SF1">
    <property type="entry name" value="COB--COM HETERODISULFIDE REDUCTASE SUBUNIT B 1"/>
    <property type="match status" value="1"/>
</dbReference>
<keyword evidence="2" id="KW-0560">Oxidoreductase</keyword>
<evidence type="ECO:0000256" key="1">
    <source>
        <dbReference type="ARBA" id="ARBA00022723"/>
    </source>
</evidence>
<dbReference type="GO" id="GO:0016491">
    <property type="term" value="F:oxidoreductase activity"/>
    <property type="evidence" value="ECO:0007669"/>
    <property type="project" value="UniProtKB-KW"/>
</dbReference>
<keyword evidence="1 4" id="KW-0479">Metal-binding</keyword>
<sequence>MKYSYYPGCTLKNKARELDLYARVSAEALGFKLEEIRQWQCCGGVYPLGKDEIATKLSAVRALKEARDQGQALVTLCSACHHVIKRVNDDMKNVPEIRDAANRYMNPEEPYAGETKVLHFLEILRDQVGFEELKKKVVCPLKGRKIGAYYGCLLLRPGEVLQFDDPENPSVMENLIRALGAEPILYPYRNECCGGYISLKEKELSGSLSEKIMDSACGFGADCLITACPLCLYNLNHQRGKNQLPVYYFTELLAEALGVKEEVRQ</sequence>
<evidence type="ECO:0000256" key="2">
    <source>
        <dbReference type="ARBA" id="ARBA00023002"/>
    </source>
</evidence>
<dbReference type="PANTHER" id="PTHR42947">
    <property type="entry name" value="COB--COM HETERODISULFIDE REDUCTASE SUBUNIT B 1"/>
    <property type="match status" value="1"/>
</dbReference>
<evidence type="ECO:0000256" key="4">
    <source>
        <dbReference type="PROSITE-ProRule" id="PRU00433"/>
    </source>
</evidence>
<dbReference type="GO" id="GO:0046872">
    <property type="term" value="F:metal ion binding"/>
    <property type="evidence" value="ECO:0007669"/>
    <property type="project" value="UniProtKB-KW"/>
</dbReference>
<dbReference type="InterPro" id="IPR051278">
    <property type="entry name" value="HdrB/HdrD_reductase"/>
</dbReference>
<dbReference type="GO" id="GO:0009055">
    <property type="term" value="F:electron transfer activity"/>
    <property type="evidence" value="ECO:0007669"/>
    <property type="project" value="InterPro"/>
</dbReference>
<dbReference type="PROSITE" id="PS51007">
    <property type="entry name" value="CYTC"/>
    <property type="match status" value="1"/>
</dbReference>
<reference evidence="6" key="2">
    <citation type="journal article" date="2021" name="PeerJ">
        <title>Extensive microbial diversity within the chicken gut microbiome revealed by metagenomics and culture.</title>
        <authorList>
            <person name="Gilroy R."/>
            <person name="Ravi A."/>
            <person name="Getino M."/>
            <person name="Pursley I."/>
            <person name="Horton D.L."/>
            <person name="Alikhan N.F."/>
            <person name="Baker D."/>
            <person name="Gharbi K."/>
            <person name="Hall N."/>
            <person name="Watson M."/>
            <person name="Adriaenssens E.M."/>
            <person name="Foster-Nyarko E."/>
            <person name="Jarju S."/>
            <person name="Secka A."/>
            <person name="Antonio M."/>
            <person name="Oren A."/>
            <person name="Chaudhuri R.R."/>
            <person name="La Ragione R."/>
            <person name="Hildebrand F."/>
            <person name="Pallen M.J."/>
        </authorList>
    </citation>
    <scope>NUCLEOTIDE SEQUENCE</scope>
    <source>
        <strain evidence="6">ChiSjej4B22-8148</strain>
    </source>
</reference>
<evidence type="ECO:0000313" key="6">
    <source>
        <dbReference type="EMBL" id="HIR13042.1"/>
    </source>
</evidence>
<dbReference type="GO" id="GO:0020037">
    <property type="term" value="F:heme binding"/>
    <property type="evidence" value="ECO:0007669"/>
    <property type="project" value="InterPro"/>
</dbReference>
<dbReference type="Proteomes" id="UP000886757">
    <property type="component" value="Unassembled WGS sequence"/>
</dbReference>
<evidence type="ECO:0000256" key="3">
    <source>
        <dbReference type="ARBA" id="ARBA00023004"/>
    </source>
</evidence>
<dbReference type="InterPro" id="IPR004017">
    <property type="entry name" value="Cys_rich_dom"/>
</dbReference>
<comment type="caution">
    <text evidence="6">The sequence shown here is derived from an EMBL/GenBank/DDBJ whole genome shotgun (WGS) entry which is preliminary data.</text>
</comment>
<proteinExistence type="predicted"/>
<dbReference type="Gene3D" id="1.20.1050.140">
    <property type="match status" value="1"/>
</dbReference>
<dbReference type="AlphaFoldDB" id="A0A9D1ACU5"/>
<dbReference type="Pfam" id="PF02754">
    <property type="entry name" value="CCG"/>
    <property type="match status" value="2"/>
</dbReference>
<keyword evidence="4" id="KW-0349">Heme</keyword>
<dbReference type="InterPro" id="IPR009056">
    <property type="entry name" value="Cyt_c-like_dom"/>
</dbReference>
<dbReference type="EMBL" id="DVGK01000043">
    <property type="protein sequence ID" value="HIR13042.1"/>
    <property type="molecule type" value="Genomic_DNA"/>
</dbReference>
<protein>
    <submittedName>
        <fullName evidence="6">CoB--CoM heterodisulfide reductase iron-sulfur subunit B family protein</fullName>
    </submittedName>
</protein>